<proteinExistence type="predicted"/>
<feature type="region of interest" description="Disordered" evidence="1">
    <location>
        <begin position="241"/>
        <end position="260"/>
    </location>
</feature>
<evidence type="ECO:0000313" key="2">
    <source>
        <dbReference type="EMBL" id="KAF7990645.1"/>
    </source>
</evidence>
<dbReference type="Proteomes" id="UP000639338">
    <property type="component" value="Unassembled WGS sequence"/>
</dbReference>
<name>A0A834XNZ3_APHGI</name>
<comment type="caution">
    <text evidence="2">The sequence shown here is derived from an EMBL/GenBank/DDBJ whole genome shotgun (WGS) entry which is preliminary data.</text>
</comment>
<protein>
    <recommendedName>
        <fullName evidence="4">C2H2-type domain-containing protein</fullName>
    </recommendedName>
</protein>
<dbReference type="OrthoDB" id="8192078at2759"/>
<keyword evidence="3" id="KW-1185">Reference proteome</keyword>
<gene>
    <name evidence="2" type="ORF">HCN44_000450</name>
</gene>
<evidence type="ECO:0000256" key="1">
    <source>
        <dbReference type="SAM" id="MobiDB-lite"/>
    </source>
</evidence>
<dbReference type="EMBL" id="JACMRX010000004">
    <property type="protein sequence ID" value="KAF7990645.1"/>
    <property type="molecule type" value="Genomic_DNA"/>
</dbReference>
<dbReference type="AlphaFoldDB" id="A0A834XNZ3"/>
<reference evidence="2 3" key="1">
    <citation type="submission" date="2020-08" db="EMBL/GenBank/DDBJ databases">
        <title>Aphidius gifuensis genome sequencing and assembly.</title>
        <authorList>
            <person name="Du Z."/>
        </authorList>
    </citation>
    <scope>NUCLEOTIDE SEQUENCE [LARGE SCALE GENOMIC DNA]</scope>
    <source>
        <strain evidence="2">YNYX2018</strain>
        <tissue evidence="2">Adults</tissue>
    </source>
</reference>
<accession>A0A834XNZ3</accession>
<sequence>MFKILAKSGGLGIQGINERTDDSELKTTLEYVVESGPLDDQDINKKTNDVEREQTIKTVAGSRSTDEQDIHGNVNDYELEKTLTYYVESDSLSDENINKKITNDAECEGTIGKVVGCGGYDYHDINEKNIPSKLEQTLKKVGKSGGLGNRGIKTNNKKLKNLFINVIKPSGLEQQEVNGKTKDFKLATLLKNLPASSVLGNENINKKTNDFERKRTLSNIDISSGLSTQNINKRTKGFEREQTDETVAGSGGIDDHDTNENINDFELETTLENVLESSDIDDQEIINKTRESYLVFLKMYKCPSCLKVTWASDNSKELLEHTKHSHKSGVRSGHCPIDECEKPFGDIYKYISHVNKFHQITTLVDTQQQKRPQSPISDQVHKRICINLQTPSIDTADLINNEQPIPSSIRLESAFDIQLLEFKNTLHDKAGDVVKDLYADVSLSMKVVQQIIKIFSAYQKIAIEELKKIEPKLLSDSRIDTASNFLKTSFLNINTQSKAFKYLDVKNALIKPVPKLIEKRSKPIKNKKNRKTTWLPNSLEKSKISYPVSSFVQGEAWRNIISQYQNKFVIPLSIYFDDFEINNPLGSHKKKIEAVYYTIACLPHEFCGKIENWFVAQFHKEADYSRLGNKRIFENFISELLELQNRGISLVINGVQRQVYFHVGRVLGDNLGLNQILGFVKGFTAIHYCRICISSKTENRTITGVEQCILRNQENYDEDVERTKSTKKHSRGVWERSVFEPVFDMFNSPSVDPLHDLQEGTSKRWILKILDTFLVDRDLEFELKNLNDNIKMLNVDTSSGMNIPSEITDEWIIKKKRLRLTGSEMGFLIEYLGILIGSYIPRGNKIWEIYILYRKIYFLIMAPSFSEDTPDKLDILIKKFYKAIRDTNFGSIIPKDHFLLHYPRAMKYLGPLRYASTIRGEAVHRDRKRTANTAISRVNLFYTLALRFQLKLAKKFVDNQPMMNLVTHKVKKKIFMENIVEFRNLENISPVEGEKQEYSF</sequence>
<organism evidence="2 3">
    <name type="scientific">Aphidius gifuensis</name>
    <name type="common">Parasitoid wasp</name>
    <dbReference type="NCBI Taxonomy" id="684658"/>
    <lineage>
        <taxon>Eukaryota</taxon>
        <taxon>Metazoa</taxon>
        <taxon>Ecdysozoa</taxon>
        <taxon>Arthropoda</taxon>
        <taxon>Hexapoda</taxon>
        <taxon>Insecta</taxon>
        <taxon>Pterygota</taxon>
        <taxon>Neoptera</taxon>
        <taxon>Endopterygota</taxon>
        <taxon>Hymenoptera</taxon>
        <taxon>Apocrita</taxon>
        <taxon>Ichneumonoidea</taxon>
        <taxon>Braconidae</taxon>
        <taxon>Aphidiinae</taxon>
        <taxon>Aphidius</taxon>
    </lineage>
</organism>
<evidence type="ECO:0000313" key="3">
    <source>
        <dbReference type="Proteomes" id="UP000639338"/>
    </source>
</evidence>
<evidence type="ECO:0008006" key="4">
    <source>
        <dbReference type="Google" id="ProtNLM"/>
    </source>
</evidence>